<dbReference type="VEuPathDB" id="FungiDB:ASPWEDRAFT_43748"/>
<dbReference type="Proteomes" id="UP000184383">
    <property type="component" value="Unassembled WGS sequence"/>
</dbReference>
<name>A0A1L9RA13_ASPWE</name>
<keyword evidence="2" id="KW-1185">Reference proteome</keyword>
<evidence type="ECO:0000313" key="2">
    <source>
        <dbReference type="Proteomes" id="UP000184383"/>
    </source>
</evidence>
<proteinExistence type="predicted"/>
<dbReference type="AlphaFoldDB" id="A0A1L9RA13"/>
<gene>
    <name evidence="1" type="ORF">ASPWEDRAFT_43748</name>
</gene>
<organism evidence="1 2">
    <name type="scientific">Aspergillus wentii DTO 134E9</name>
    <dbReference type="NCBI Taxonomy" id="1073089"/>
    <lineage>
        <taxon>Eukaryota</taxon>
        <taxon>Fungi</taxon>
        <taxon>Dikarya</taxon>
        <taxon>Ascomycota</taxon>
        <taxon>Pezizomycotina</taxon>
        <taxon>Eurotiomycetes</taxon>
        <taxon>Eurotiomycetidae</taxon>
        <taxon>Eurotiales</taxon>
        <taxon>Aspergillaceae</taxon>
        <taxon>Aspergillus</taxon>
        <taxon>Aspergillus subgen. Cremei</taxon>
    </lineage>
</organism>
<dbReference type="RefSeq" id="XP_040685442.1">
    <property type="nucleotide sequence ID" value="XM_040836093.1"/>
</dbReference>
<dbReference type="EMBL" id="KV878215">
    <property type="protein sequence ID" value="OJJ31765.1"/>
    <property type="molecule type" value="Genomic_DNA"/>
</dbReference>
<dbReference type="OrthoDB" id="1699231at2759"/>
<reference evidence="2" key="1">
    <citation type="journal article" date="2017" name="Genome Biol.">
        <title>Comparative genomics reveals high biological diversity and specific adaptations in the industrially and medically important fungal genus Aspergillus.</title>
        <authorList>
            <person name="de Vries R.P."/>
            <person name="Riley R."/>
            <person name="Wiebenga A."/>
            <person name="Aguilar-Osorio G."/>
            <person name="Amillis S."/>
            <person name="Uchima C.A."/>
            <person name="Anderluh G."/>
            <person name="Asadollahi M."/>
            <person name="Askin M."/>
            <person name="Barry K."/>
            <person name="Battaglia E."/>
            <person name="Bayram O."/>
            <person name="Benocci T."/>
            <person name="Braus-Stromeyer S.A."/>
            <person name="Caldana C."/>
            <person name="Canovas D."/>
            <person name="Cerqueira G.C."/>
            <person name="Chen F."/>
            <person name="Chen W."/>
            <person name="Choi C."/>
            <person name="Clum A."/>
            <person name="Dos Santos R.A."/>
            <person name="Damasio A.R."/>
            <person name="Diallinas G."/>
            <person name="Emri T."/>
            <person name="Fekete E."/>
            <person name="Flipphi M."/>
            <person name="Freyberg S."/>
            <person name="Gallo A."/>
            <person name="Gournas C."/>
            <person name="Habgood R."/>
            <person name="Hainaut M."/>
            <person name="Harispe M.L."/>
            <person name="Henrissat B."/>
            <person name="Hilden K.S."/>
            <person name="Hope R."/>
            <person name="Hossain A."/>
            <person name="Karabika E."/>
            <person name="Karaffa L."/>
            <person name="Karanyi Z."/>
            <person name="Krasevec N."/>
            <person name="Kuo A."/>
            <person name="Kusch H."/>
            <person name="LaButti K."/>
            <person name="Lagendijk E.L."/>
            <person name="Lapidus A."/>
            <person name="Levasseur A."/>
            <person name="Lindquist E."/>
            <person name="Lipzen A."/>
            <person name="Logrieco A.F."/>
            <person name="MacCabe A."/>
            <person name="Maekelae M.R."/>
            <person name="Malavazi I."/>
            <person name="Melin P."/>
            <person name="Meyer V."/>
            <person name="Mielnichuk N."/>
            <person name="Miskei M."/>
            <person name="Molnar A.P."/>
            <person name="Mule G."/>
            <person name="Ngan C.Y."/>
            <person name="Orejas M."/>
            <person name="Orosz E."/>
            <person name="Ouedraogo J.P."/>
            <person name="Overkamp K.M."/>
            <person name="Park H.-S."/>
            <person name="Perrone G."/>
            <person name="Piumi F."/>
            <person name="Punt P.J."/>
            <person name="Ram A.F."/>
            <person name="Ramon A."/>
            <person name="Rauscher S."/>
            <person name="Record E."/>
            <person name="Riano-Pachon D.M."/>
            <person name="Robert V."/>
            <person name="Roehrig J."/>
            <person name="Ruller R."/>
            <person name="Salamov A."/>
            <person name="Salih N.S."/>
            <person name="Samson R.A."/>
            <person name="Sandor E."/>
            <person name="Sanguinetti M."/>
            <person name="Schuetze T."/>
            <person name="Sepcic K."/>
            <person name="Shelest E."/>
            <person name="Sherlock G."/>
            <person name="Sophianopoulou V."/>
            <person name="Squina F.M."/>
            <person name="Sun H."/>
            <person name="Susca A."/>
            <person name="Todd R.B."/>
            <person name="Tsang A."/>
            <person name="Unkles S.E."/>
            <person name="van de Wiele N."/>
            <person name="van Rossen-Uffink D."/>
            <person name="Oliveira J.V."/>
            <person name="Vesth T.C."/>
            <person name="Visser J."/>
            <person name="Yu J.-H."/>
            <person name="Zhou M."/>
            <person name="Andersen M.R."/>
            <person name="Archer D.B."/>
            <person name="Baker S.E."/>
            <person name="Benoit I."/>
            <person name="Brakhage A.A."/>
            <person name="Braus G.H."/>
            <person name="Fischer R."/>
            <person name="Frisvad J.C."/>
            <person name="Goldman G.H."/>
            <person name="Houbraken J."/>
            <person name="Oakley B."/>
            <person name="Pocsi I."/>
            <person name="Scazzocchio C."/>
            <person name="Seiboth B."/>
            <person name="vanKuyk P.A."/>
            <person name="Wortman J."/>
            <person name="Dyer P.S."/>
            <person name="Grigoriev I.V."/>
        </authorList>
    </citation>
    <scope>NUCLEOTIDE SEQUENCE [LARGE SCALE GENOMIC DNA]</scope>
    <source>
        <strain evidence="2">DTO 134E9</strain>
    </source>
</reference>
<sequence length="536" mass="60293">MEIPTNPADIVISALKERNISVKRGEIESAFGDETSEEHNAKWVSEHLCYDTLLSREEFMLYSKLESSGALRNIFLAPDVDATRPFLDDDIRSAIESLNASTAAVQQQTEILTSQFENLNKQLGLENDRNKRQMRDIERLRRKHELGRQNVAAATSDLAHELEINFKGEAEKATADGKRILSSLTVRLKEEDRILAGLERLASGINSSGDDVLVVKKAAQLGAMLAGCVSEEIQHRLDRLYLESIQSKQGVPGKLSEHEDEELAALEEELESLYPEIDVLAEISTQQQFSEPILRELQNHHGQIRDASHRKLEYVYMDPFNLVNPVTDSLQVLYMVTGMASATENLTKCLQNRESFCETLEALTNIYRSEAGGQFSNQPSRRETMMKRRSMQIPSIPPGKRISPLPEAQAQALGRLLRRLGLSSDSVFQSEEDDGGTNCLYEKRAHILDCLRNLGIGADSSLVAESIPSDRASRLLASALNADSRFETSLSDVDQDRRLLELESQLALVQKGVEKLNMDILYQREKDQENFMERWS</sequence>
<evidence type="ECO:0008006" key="3">
    <source>
        <dbReference type="Google" id="ProtNLM"/>
    </source>
</evidence>
<evidence type="ECO:0000313" key="1">
    <source>
        <dbReference type="EMBL" id="OJJ31765.1"/>
    </source>
</evidence>
<protein>
    <recommendedName>
        <fullName evidence="3">HAUS augmin-like complex subunit 3 N-terminal domain-containing protein</fullName>
    </recommendedName>
</protein>
<dbReference type="GeneID" id="63751941"/>
<accession>A0A1L9RA13</accession>